<dbReference type="GO" id="GO:0005886">
    <property type="term" value="C:plasma membrane"/>
    <property type="evidence" value="ECO:0007669"/>
    <property type="project" value="UniProtKB-SubCell"/>
</dbReference>
<feature type="transmembrane region" description="Helical" evidence="8">
    <location>
        <begin position="382"/>
        <end position="402"/>
    </location>
</feature>
<dbReference type="PANTHER" id="PTHR33908:SF3">
    <property type="entry name" value="UNDECAPRENYL PHOSPHATE-ALPHA-4-AMINO-4-DEOXY-L-ARABINOSE ARABINOSYL TRANSFERASE"/>
    <property type="match status" value="1"/>
</dbReference>
<dbReference type="Pfam" id="PF13231">
    <property type="entry name" value="PMT_2"/>
    <property type="match status" value="1"/>
</dbReference>
<evidence type="ECO:0000256" key="7">
    <source>
        <dbReference type="ARBA" id="ARBA00023136"/>
    </source>
</evidence>
<sequence length="586" mass="65101">MERTAAHHNHPITPMNLYNQTDKSTRMTAFAIILVAVCVTFLPFLGCAPFFTKGEPREAVVALSMLQSGDWILPLSNGDVIPYKPPFLAWCIAVISLVTGGVTEYTSRLPSAIALIAMVMAGYRFWSRRVGIPAAMIGAVVTFTCFEVYRAGFACRVDMVLTAFIVTGMYSLYTWAMERDMSRLPWAAILLLSCGTLTKGPVAIILPLLAVWLTVMLCGHNLWRCTWKMATVAFLALIIPALWYVAAWQRGGQAFLDLAMEENFGRMTGTMSYESHVNPWWYNLVTLIGGLAPYTLMLVIFAVCLLIPQLRHSVKNGLSRWRTADNARAFMFIAPMVVLIFYCFPSSKRSVYLLPMYPFLAMQIGLLALWCARKASGVVKSYTGFICIVAMLTFIVFCLFHIPALTSHHTAGLSADTLQAVSGFMEPASWWKWAVAGISCLVGGIVFVQLFRSGTSTALVGLSAVMIALYMAFGGVYQPAAISYKTDIPMARDIEQIQPDGTIYSYIVSDMMRFFTADFYIGDRIAPFSPTTSPVTGLILIGDDDVHEFHRLYDGKVRLEATVKRWDKKSCDIGQPVTLYRYAIGR</sequence>
<feature type="transmembrane region" description="Helical" evidence="8">
    <location>
        <begin position="280"/>
        <end position="307"/>
    </location>
</feature>
<dbReference type="InterPro" id="IPR050297">
    <property type="entry name" value="LipidA_mod_glycosyltrf_83"/>
</dbReference>
<feature type="transmembrane region" description="Helical" evidence="8">
    <location>
        <begin position="83"/>
        <end position="102"/>
    </location>
</feature>
<evidence type="ECO:0000256" key="8">
    <source>
        <dbReference type="SAM" id="Phobius"/>
    </source>
</evidence>
<reference evidence="10" key="2">
    <citation type="submission" date="2021-09" db="EMBL/GenBank/DDBJ databases">
        <authorList>
            <person name="Gilroy R."/>
        </authorList>
    </citation>
    <scope>NUCLEOTIDE SEQUENCE</scope>
    <source>
        <strain evidence="10">4100</strain>
    </source>
</reference>
<feature type="transmembrane region" description="Helical" evidence="8">
    <location>
        <begin position="350"/>
        <end position="370"/>
    </location>
</feature>
<feature type="transmembrane region" description="Helical" evidence="8">
    <location>
        <begin position="132"/>
        <end position="152"/>
    </location>
</feature>
<dbReference type="PANTHER" id="PTHR33908">
    <property type="entry name" value="MANNOSYLTRANSFERASE YKCB-RELATED"/>
    <property type="match status" value="1"/>
</dbReference>
<reference evidence="10" key="1">
    <citation type="journal article" date="2021" name="PeerJ">
        <title>Extensive microbial diversity within the chicken gut microbiome revealed by metagenomics and culture.</title>
        <authorList>
            <person name="Gilroy R."/>
            <person name="Ravi A."/>
            <person name="Getino M."/>
            <person name="Pursley I."/>
            <person name="Horton D.L."/>
            <person name="Alikhan N.F."/>
            <person name="Baker D."/>
            <person name="Gharbi K."/>
            <person name="Hall N."/>
            <person name="Watson M."/>
            <person name="Adriaenssens E.M."/>
            <person name="Foster-Nyarko E."/>
            <person name="Jarju S."/>
            <person name="Secka A."/>
            <person name="Antonio M."/>
            <person name="Oren A."/>
            <person name="Chaudhuri R.R."/>
            <person name="La Ragione R."/>
            <person name="Hildebrand F."/>
            <person name="Pallen M.J."/>
        </authorList>
    </citation>
    <scope>NUCLEOTIDE SEQUENCE</scope>
    <source>
        <strain evidence="10">4100</strain>
    </source>
</reference>
<keyword evidence="3 10" id="KW-0328">Glycosyltransferase</keyword>
<evidence type="ECO:0000256" key="4">
    <source>
        <dbReference type="ARBA" id="ARBA00022679"/>
    </source>
</evidence>
<evidence type="ECO:0000256" key="3">
    <source>
        <dbReference type="ARBA" id="ARBA00022676"/>
    </source>
</evidence>
<feature type="domain" description="Glycosyltransferase RgtA/B/C/D-like" evidence="9">
    <location>
        <begin position="84"/>
        <end position="243"/>
    </location>
</feature>
<evidence type="ECO:0000256" key="5">
    <source>
        <dbReference type="ARBA" id="ARBA00022692"/>
    </source>
</evidence>
<dbReference type="GO" id="GO:0010041">
    <property type="term" value="P:response to iron(III) ion"/>
    <property type="evidence" value="ECO:0007669"/>
    <property type="project" value="TreeGrafter"/>
</dbReference>
<proteinExistence type="predicted"/>
<evidence type="ECO:0000256" key="2">
    <source>
        <dbReference type="ARBA" id="ARBA00022475"/>
    </source>
</evidence>
<evidence type="ECO:0000256" key="6">
    <source>
        <dbReference type="ARBA" id="ARBA00022989"/>
    </source>
</evidence>
<name>A0A921E949_9BACT</name>
<protein>
    <submittedName>
        <fullName evidence="10">Glycosyltransferase family 39 protein</fullName>
        <ecNumber evidence="10">2.4.-.-</ecNumber>
    </submittedName>
</protein>
<comment type="caution">
    <text evidence="10">The sequence shown here is derived from an EMBL/GenBank/DDBJ whole genome shotgun (WGS) entry which is preliminary data.</text>
</comment>
<keyword evidence="5 8" id="KW-0812">Transmembrane</keyword>
<dbReference type="EC" id="2.4.-.-" evidence="10"/>
<evidence type="ECO:0000313" key="10">
    <source>
        <dbReference type="EMBL" id="HJE39514.1"/>
    </source>
</evidence>
<feature type="transmembrane region" description="Helical" evidence="8">
    <location>
        <begin position="430"/>
        <end position="451"/>
    </location>
</feature>
<keyword evidence="2" id="KW-1003">Cell membrane</keyword>
<evidence type="ECO:0000256" key="1">
    <source>
        <dbReference type="ARBA" id="ARBA00004651"/>
    </source>
</evidence>
<feature type="transmembrane region" description="Helical" evidence="8">
    <location>
        <begin position="29"/>
        <end position="51"/>
    </location>
</feature>
<feature type="transmembrane region" description="Helical" evidence="8">
    <location>
        <begin position="327"/>
        <end position="344"/>
    </location>
</feature>
<feature type="transmembrane region" description="Helical" evidence="8">
    <location>
        <begin position="227"/>
        <end position="246"/>
    </location>
</feature>
<feature type="transmembrane region" description="Helical" evidence="8">
    <location>
        <begin position="109"/>
        <end position="126"/>
    </location>
</feature>
<keyword evidence="6 8" id="KW-1133">Transmembrane helix</keyword>
<keyword evidence="4 10" id="KW-0808">Transferase</keyword>
<evidence type="ECO:0000313" key="11">
    <source>
        <dbReference type="Proteomes" id="UP000711407"/>
    </source>
</evidence>
<dbReference type="AlphaFoldDB" id="A0A921E949"/>
<feature type="transmembrane region" description="Helical" evidence="8">
    <location>
        <begin position="159"/>
        <end position="176"/>
    </location>
</feature>
<feature type="transmembrane region" description="Helical" evidence="8">
    <location>
        <begin position="188"/>
        <end position="215"/>
    </location>
</feature>
<dbReference type="EMBL" id="DYXT01000037">
    <property type="protein sequence ID" value="HJE39514.1"/>
    <property type="molecule type" value="Genomic_DNA"/>
</dbReference>
<dbReference type="Proteomes" id="UP000711407">
    <property type="component" value="Unassembled WGS sequence"/>
</dbReference>
<dbReference type="InterPro" id="IPR038731">
    <property type="entry name" value="RgtA/B/C-like"/>
</dbReference>
<keyword evidence="7 8" id="KW-0472">Membrane</keyword>
<gene>
    <name evidence="10" type="ORF">K8V47_07150</name>
</gene>
<comment type="subcellular location">
    <subcellularLocation>
        <location evidence="1">Cell membrane</location>
        <topology evidence="1">Multi-pass membrane protein</topology>
    </subcellularLocation>
</comment>
<organism evidence="10 11">
    <name type="scientific">Candidatus Amulumruptor caecigallinarius</name>
    <dbReference type="NCBI Taxonomy" id="2109911"/>
    <lineage>
        <taxon>Bacteria</taxon>
        <taxon>Pseudomonadati</taxon>
        <taxon>Bacteroidota</taxon>
        <taxon>Bacteroidia</taxon>
        <taxon>Bacteroidales</taxon>
        <taxon>Muribaculaceae</taxon>
        <taxon>Candidatus Amulumruptor</taxon>
    </lineage>
</organism>
<feature type="transmembrane region" description="Helical" evidence="8">
    <location>
        <begin position="458"/>
        <end position="477"/>
    </location>
</feature>
<dbReference type="GO" id="GO:0016763">
    <property type="term" value="F:pentosyltransferase activity"/>
    <property type="evidence" value="ECO:0007669"/>
    <property type="project" value="TreeGrafter"/>
</dbReference>
<evidence type="ECO:0000259" key="9">
    <source>
        <dbReference type="Pfam" id="PF13231"/>
    </source>
</evidence>
<accession>A0A921E949</accession>
<dbReference type="GO" id="GO:0009103">
    <property type="term" value="P:lipopolysaccharide biosynthetic process"/>
    <property type="evidence" value="ECO:0007669"/>
    <property type="project" value="UniProtKB-ARBA"/>
</dbReference>